<dbReference type="InterPro" id="IPR032803">
    <property type="entry name" value="PLDc_3"/>
</dbReference>
<dbReference type="GO" id="GO:0003824">
    <property type="term" value="F:catalytic activity"/>
    <property type="evidence" value="ECO:0007669"/>
    <property type="project" value="InterPro"/>
</dbReference>
<name>A0A8S4PLH8_OWEFU</name>
<dbReference type="PANTHER" id="PTHR10185">
    <property type="entry name" value="PHOSPHOLIPASE D - RELATED"/>
    <property type="match status" value="1"/>
</dbReference>
<evidence type="ECO:0000259" key="3">
    <source>
        <dbReference type="PROSITE" id="PS50035"/>
    </source>
</evidence>
<dbReference type="PANTHER" id="PTHR10185:SF17">
    <property type="entry name" value="GM01519P-RELATED"/>
    <property type="match status" value="1"/>
</dbReference>
<dbReference type="SUPFAM" id="SSF56024">
    <property type="entry name" value="Phospholipase D/nuclease"/>
    <property type="match status" value="2"/>
</dbReference>
<dbReference type="PROSITE" id="PS50035">
    <property type="entry name" value="PLD"/>
    <property type="match status" value="1"/>
</dbReference>
<accession>A0A8S4PLH8</accession>
<evidence type="ECO:0000313" key="4">
    <source>
        <dbReference type="EMBL" id="CAH1792412.1"/>
    </source>
</evidence>
<keyword evidence="2" id="KW-0472">Membrane</keyword>
<dbReference type="InterPro" id="IPR050874">
    <property type="entry name" value="Diverse_PLD-related"/>
</dbReference>
<dbReference type="EMBL" id="CAIIXF020000008">
    <property type="protein sequence ID" value="CAH1792412.1"/>
    <property type="molecule type" value="Genomic_DNA"/>
</dbReference>
<dbReference type="Proteomes" id="UP000749559">
    <property type="component" value="Unassembled WGS sequence"/>
</dbReference>
<proteinExistence type="inferred from homology"/>
<evidence type="ECO:0000313" key="5">
    <source>
        <dbReference type="Proteomes" id="UP000749559"/>
    </source>
</evidence>
<organism evidence="4 5">
    <name type="scientific">Owenia fusiformis</name>
    <name type="common">Polychaete worm</name>
    <dbReference type="NCBI Taxonomy" id="6347"/>
    <lineage>
        <taxon>Eukaryota</taxon>
        <taxon>Metazoa</taxon>
        <taxon>Spiralia</taxon>
        <taxon>Lophotrochozoa</taxon>
        <taxon>Annelida</taxon>
        <taxon>Polychaeta</taxon>
        <taxon>Sedentaria</taxon>
        <taxon>Canalipalpata</taxon>
        <taxon>Sabellida</taxon>
        <taxon>Oweniida</taxon>
        <taxon>Oweniidae</taxon>
        <taxon>Owenia</taxon>
    </lineage>
</organism>
<keyword evidence="2" id="KW-1133">Transmembrane helix</keyword>
<comment type="similarity">
    <text evidence="1">Belongs to the phospholipase D family.</text>
</comment>
<feature type="transmembrane region" description="Helical" evidence="2">
    <location>
        <begin position="55"/>
        <end position="76"/>
    </location>
</feature>
<keyword evidence="2" id="KW-0812">Transmembrane</keyword>
<dbReference type="Pfam" id="PF13918">
    <property type="entry name" value="PLDc_3"/>
    <property type="match status" value="1"/>
</dbReference>
<keyword evidence="5" id="KW-1185">Reference proteome</keyword>
<dbReference type="AlphaFoldDB" id="A0A8S4PLH8"/>
<feature type="domain" description="PLD phosphodiesterase" evidence="3">
    <location>
        <begin position="226"/>
        <end position="253"/>
    </location>
</feature>
<reference evidence="4" key="1">
    <citation type="submission" date="2022-03" db="EMBL/GenBank/DDBJ databases">
        <authorList>
            <person name="Martin C."/>
        </authorList>
    </citation>
    <scope>NUCLEOTIDE SEQUENCE</scope>
</reference>
<dbReference type="SMART" id="SM00155">
    <property type="entry name" value="PLDc"/>
    <property type="match status" value="1"/>
</dbReference>
<protein>
    <recommendedName>
        <fullName evidence="3">PLD phosphodiesterase domain-containing protein</fullName>
    </recommendedName>
</protein>
<comment type="caution">
    <text evidence="4">The sequence shown here is derived from an EMBL/GenBank/DDBJ whole genome shotgun (WGS) entry which is preliminary data.</text>
</comment>
<dbReference type="OrthoDB" id="1923775at2759"/>
<gene>
    <name evidence="4" type="ORF">OFUS_LOCUS17375</name>
</gene>
<dbReference type="CDD" id="cd09106">
    <property type="entry name" value="PLDc_vPLD3_4_5_like_1"/>
    <property type="match status" value="1"/>
</dbReference>
<evidence type="ECO:0000256" key="1">
    <source>
        <dbReference type="ARBA" id="ARBA00008664"/>
    </source>
</evidence>
<dbReference type="Gene3D" id="3.30.870.10">
    <property type="entry name" value="Endonuclease Chain A"/>
    <property type="match status" value="1"/>
</dbReference>
<evidence type="ECO:0000256" key="2">
    <source>
        <dbReference type="SAM" id="Phobius"/>
    </source>
</evidence>
<sequence>MESPPEYCEVDPNTSMMPDLFMDLQQHRHIDMQELLSGKRKIRSPNKQDRCNKTAGYIAVCVLLLLTLPVIVIPLLERGLAARNLERGKSQSHFVMDSDHRNHQKCKDQCRVTLVESIPQNLTYAPGSPSHPSTFSGWKSLIQSARHSIDLGVFYWTLRGVDIYEDPSAWQGEDIFNELLNAVSQRGIKVRIAQNKPQKGQPAKDSEILAEAGAEVRTLDFDRFLGSGILHTKLWIVDGQHFYVGSANMDWRSLTQVKELGTVSYNCSCLAGDIQKIFDVYWYMGTPSSSIPSSWPKDWGTQYNSVTPLQLDINNIETSTYLSSSPPEFCPNGRTVDVDAILDIIGKAQKFIYIAVMDYFPTTLYTNPRRFWPVIDDALRKASMDRGVELFVPIYLQNFLLCQHLLRLKVKFHLPE</sequence>
<dbReference type="InterPro" id="IPR001736">
    <property type="entry name" value="PLipase_D/transphosphatidylase"/>
</dbReference>